<keyword evidence="1 5" id="KW-0963">Cytoplasm</keyword>
<dbReference type="Gene3D" id="3.30.420.140">
    <property type="entry name" value="YqgF/RNase H-like domain"/>
    <property type="match status" value="1"/>
</dbReference>
<dbReference type="InterPro" id="IPR005227">
    <property type="entry name" value="YqgF"/>
</dbReference>
<keyword evidence="2 5" id="KW-0690">Ribosome biogenesis</keyword>
<comment type="caution">
    <text evidence="7">The sequence shown here is derived from an EMBL/GenBank/DDBJ whole genome shotgun (WGS) entry which is preliminary data.</text>
</comment>
<evidence type="ECO:0000256" key="4">
    <source>
        <dbReference type="ARBA" id="ARBA00022801"/>
    </source>
</evidence>
<dbReference type="EMBL" id="PHEX01000009">
    <property type="protein sequence ID" value="PKQ28649.1"/>
    <property type="molecule type" value="Genomic_DNA"/>
</dbReference>
<organism evidence="7 8">
    <name type="scientific">Candidatus Anoxymicrobium japonicum</name>
    <dbReference type="NCBI Taxonomy" id="2013648"/>
    <lineage>
        <taxon>Bacteria</taxon>
        <taxon>Bacillati</taxon>
        <taxon>Actinomycetota</taxon>
        <taxon>Candidatus Geothermincolia</taxon>
        <taxon>Candidatus Geothermincolales</taxon>
        <taxon>Candidatus Anoxymicrobiaceae</taxon>
        <taxon>Candidatus Anoxymicrobium</taxon>
    </lineage>
</organism>
<protein>
    <recommendedName>
        <fullName evidence="5">Putative pre-16S rRNA nuclease</fullName>
        <ecNumber evidence="5">3.1.-.-</ecNumber>
    </recommendedName>
</protein>
<keyword evidence="4 5" id="KW-0378">Hydrolase</keyword>
<comment type="similarity">
    <text evidence="5">Belongs to the YqgF HJR family.</text>
</comment>
<evidence type="ECO:0000256" key="1">
    <source>
        <dbReference type="ARBA" id="ARBA00022490"/>
    </source>
</evidence>
<evidence type="ECO:0000256" key="3">
    <source>
        <dbReference type="ARBA" id="ARBA00022722"/>
    </source>
</evidence>
<gene>
    <name evidence="7" type="ORF">CVT63_01680</name>
</gene>
<evidence type="ECO:0000256" key="2">
    <source>
        <dbReference type="ARBA" id="ARBA00022517"/>
    </source>
</evidence>
<dbReference type="PANTHER" id="PTHR33317:SF4">
    <property type="entry name" value="POLYNUCLEOTIDYL TRANSFERASE, RIBONUCLEASE H-LIKE SUPERFAMILY PROTEIN"/>
    <property type="match status" value="1"/>
</dbReference>
<dbReference type="GO" id="GO:0016788">
    <property type="term" value="F:hydrolase activity, acting on ester bonds"/>
    <property type="evidence" value="ECO:0007669"/>
    <property type="project" value="UniProtKB-UniRule"/>
</dbReference>
<reference evidence="7 8" key="1">
    <citation type="journal article" date="2017" name="ISME J.">
        <title>Potential for microbial H2 and metal transformations associated with novel bacteria and archaea in deep terrestrial subsurface sediments.</title>
        <authorList>
            <person name="Hernsdorf A.W."/>
            <person name="Amano Y."/>
            <person name="Miyakawa K."/>
            <person name="Ise K."/>
            <person name="Suzuki Y."/>
            <person name="Anantharaman K."/>
            <person name="Probst A."/>
            <person name="Burstein D."/>
            <person name="Thomas B.C."/>
            <person name="Banfield J.F."/>
        </authorList>
    </citation>
    <scope>NUCLEOTIDE SEQUENCE [LARGE SCALE GENOMIC DNA]</scope>
    <source>
        <strain evidence="7">HGW-Actinobacteria-3</strain>
    </source>
</reference>
<dbReference type="InterPro" id="IPR012337">
    <property type="entry name" value="RNaseH-like_sf"/>
</dbReference>
<proteinExistence type="inferred from homology"/>
<keyword evidence="3 5" id="KW-0540">Nuclease</keyword>
<comment type="subcellular location">
    <subcellularLocation>
        <location evidence="5">Cytoplasm</location>
    </subcellularLocation>
</comment>
<dbReference type="GO" id="GO:0000967">
    <property type="term" value="P:rRNA 5'-end processing"/>
    <property type="evidence" value="ECO:0007669"/>
    <property type="project" value="UniProtKB-UniRule"/>
</dbReference>
<dbReference type="AlphaFoldDB" id="A0A2N3G7H0"/>
<dbReference type="EC" id="3.1.-.-" evidence="5"/>
<dbReference type="SUPFAM" id="SSF53098">
    <property type="entry name" value="Ribonuclease H-like"/>
    <property type="match status" value="1"/>
</dbReference>
<accession>A0A2N3G7H0</accession>
<dbReference type="CDD" id="cd16964">
    <property type="entry name" value="YqgF"/>
    <property type="match status" value="1"/>
</dbReference>
<feature type="domain" description="YqgF/RNase H-like" evidence="6">
    <location>
        <begin position="1"/>
        <end position="99"/>
    </location>
</feature>
<dbReference type="Proteomes" id="UP000233654">
    <property type="component" value="Unassembled WGS sequence"/>
</dbReference>
<name>A0A2N3G7H0_9ACTN</name>
<dbReference type="NCBIfam" id="TIGR00250">
    <property type="entry name" value="RNAse_H_YqgF"/>
    <property type="match status" value="1"/>
</dbReference>
<dbReference type="GO" id="GO:0005829">
    <property type="term" value="C:cytosol"/>
    <property type="evidence" value="ECO:0007669"/>
    <property type="project" value="TreeGrafter"/>
</dbReference>
<dbReference type="PANTHER" id="PTHR33317">
    <property type="entry name" value="POLYNUCLEOTIDYL TRANSFERASE, RIBONUCLEASE H-LIKE SUPERFAMILY PROTEIN"/>
    <property type="match status" value="1"/>
</dbReference>
<dbReference type="SMART" id="SM00732">
    <property type="entry name" value="YqgFc"/>
    <property type="match status" value="1"/>
</dbReference>
<dbReference type="Pfam" id="PF03652">
    <property type="entry name" value="RuvX"/>
    <property type="match status" value="1"/>
</dbReference>
<comment type="function">
    <text evidence="5">Could be a nuclease involved in processing of the 5'-end of pre-16S rRNA.</text>
</comment>
<evidence type="ECO:0000313" key="7">
    <source>
        <dbReference type="EMBL" id="PKQ28649.1"/>
    </source>
</evidence>
<sequence>MTVIGLDVGEARIGVAVSDPLKKIAQPRETIKRDEFSVRRLSELVCETGAETVVIGLPLLLDGREGQQARLTREFARELQDVLDVPITFVDERLSTREAEAILARGRVKRARKRSASDRVAAALILRAYLDGL</sequence>
<dbReference type="GO" id="GO:0004518">
    <property type="term" value="F:nuclease activity"/>
    <property type="evidence" value="ECO:0007669"/>
    <property type="project" value="UniProtKB-KW"/>
</dbReference>
<dbReference type="InterPro" id="IPR037027">
    <property type="entry name" value="YqgF/RNaseH-like_dom_sf"/>
</dbReference>
<dbReference type="HAMAP" id="MF_00651">
    <property type="entry name" value="Nuclease_YqgF"/>
    <property type="match status" value="1"/>
</dbReference>
<dbReference type="InterPro" id="IPR006641">
    <property type="entry name" value="YqgF/RNaseH-like_dom"/>
</dbReference>
<evidence type="ECO:0000313" key="8">
    <source>
        <dbReference type="Proteomes" id="UP000233654"/>
    </source>
</evidence>
<evidence type="ECO:0000256" key="5">
    <source>
        <dbReference type="HAMAP-Rule" id="MF_00651"/>
    </source>
</evidence>
<evidence type="ECO:0000259" key="6">
    <source>
        <dbReference type="SMART" id="SM00732"/>
    </source>
</evidence>